<feature type="region of interest" description="Disordered" evidence="9">
    <location>
        <begin position="81"/>
        <end position="106"/>
    </location>
</feature>
<evidence type="ECO:0000256" key="2">
    <source>
        <dbReference type="ARBA" id="ARBA00008469"/>
    </source>
</evidence>
<dbReference type="InterPro" id="IPR038348">
    <property type="entry name" value="SLED_sf"/>
</dbReference>
<reference evidence="11" key="1">
    <citation type="submission" date="2020-10" db="EMBL/GenBank/DDBJ databases">
        <title>Feather gene expression reveals the developmental basis of iridescence in African starlings.</title>
        <authorList>
            <person name="Rubenstein D.R."/>
        </authorList>
    </citation>
    <scope>NUCLEOTIDE SEQUENCE</scope>
    <source>
        <strain evidence="11">SS15</strain>
        <tissue evidence="11">Liver</tissue>
    </source>
</reference>
<dbReference type="GO" id="GO:0045892">
    <property type="term" value="P:negative regulation of DNA-templated transcription"/>
    <property type="evidence" value="ECO:0007669"/>
    <property type="project" value="TreeGrafter"/>
</dbReference>
<proteinExistence type="inferred from homology"/>
<dbReference type="Pfam" id="PF02820">
    <property type="entry name" value="MBT"/>
    <property type="match status" value="2"/>
</dbReference>
<dbReference type="PROSITE" id="PS51079">
    <property type="entry name" value="MBT"/>
    <property type="match status" value="2"/>
</dbReference>
<dbReference type="CDD" id="cd20109">
    <property type="entry name" value="MBT_SCML2_rpt2"/>
    <property type="match status" value="1"/>
</dbReference>
<organism evidence="11">
    <name type="scientific">Lamprotornis superbus</name>
    <dbReference type="NCBI Taxonomy" id="245042"/>
    <lineage>
        <taxon>Eukaryota</taxon>
        <taxon>Metazoa</taxon>
        <taxon>Chordata</taxon>
        <taxon>Craniata</taxon>
        <taxon>Vertebrata</taxon>
        <taxon>Euteleostomi</taxon>
        <taxon>Archelosauria</taxon>
        <taxon>Archosauria</taxon>
        <taxon>Dinosauria</taxon>
        <taxon>Saurischia</taxon>
        <taxon>Theropoda</taxon>
        <taxon>Coelurosauria</taxon>
        <taxon>Aves</taxon>
        <taxon>Neognathae</taxon>
        <taxon>Neoaves</taxon>
        <taxon>Telluraves</taxon>
        <taxon>Australaves</taxon>
        <taxon>Passeriformes</taxon>
        <taxon>Sturnidae</taxon>
        <taxon>Lamprotornis</taxon>
    </lineage>
</organism>
<name>A0A835P039_9PASS</name>
<dbReference type="PANTHER" id="PTHR12247">
    <property type="entry name" value="POLYCOMB GROUP PROTEIN"/>
    <property type="match status" value="1"/>
</dbReference>
<reference evidence="12" key="3">
    <citation type="submission" date="2022-01" db="EMBL/GenBank/DDBJ databases">
        <authorList>
            <person name="Rubenstein D.R."/>
        </authorList>
    </citation>
    <scope>NUCLEOTIDE SEQUENCE</scope>
    <source>
        <strain evidence="12">SS15</strain>
        <tissue evidence="12">Liver</tissue>
    </source>
</reference>
<dbReference type="SUPFAM" id="SSF47769">
    <property type="entry name" value="SAM/Pointed domain"/>
    <property type="match status" value="1"/>
</dbReference>
<feature type="compositionally biased region" description="Polar residues" evidence="9">
    <location>
        <begin position="575"/>
        <end position="590"/>
    </location>
</feature>
<dbReference type="Proteomes" id="UP000618051">
    <property type="component" value="Unassembled WGS sequence"/>
</dbReference>
<keyword evidence="6" id="KW-0804">Transcription</keyword>
<dbReference type="GO" id="GO:0003682">
    <property type="term" value="F:chromatin binding"/>
    <property type="evidence" value="ECO:0007669"/>
    <property type="project" value="TreeGrafter"/>
</dbReference>
<dbReference type="InterPro" id="IPR021987">
    <property type="entry name" value="SLED"/>
</dbReference>
<keyword evidence="4" id="KW-0677">Repeat</keyword>
<dbReference type="Gene3D" id="3.90.1150.190">
    <property type="entry name" value="SLED domain"/>
    <property type="match status" value="1"/>
</dbReference>
<comment type="subcellular location">
    <subcellularLocation>
        <location evidence="1">Nucleus</location>
    </subcellularLocation>
</comment>
<dbReference type="InterPro" id="IPR013761">
    <property type="entry name" value="SAM/pointed_sf"/>
</dbReference>
<keyword evidence="5" id="KW-0805">Transcription regulation</keyword>
<evidence type="ECO:0000313" key="11">
    <source>
        <dbReference type="EMBL" id="KAG0125244.1"/>
    </source>
</evidence>
<feature type="domain" description="SAM" evidence="10">
    <location>
        <begin position="673"/>
        <end position="742"/>
    </location>
</feature>
<evidence type="ECO:0000256" key="7">
    <source>
        <dbReference type="ARBA" id="ARBA00023242"/>
    </source>
</evidence>
<evidence type="ECO:0000256" key="9">
    <source>
        <dbReference type="SAM" id="MobiDB-lite"/>
    </source>
</evidence>
<keyword evidence="7" id="KW-0539">Nucleus</keyword>
<reference evidence="12 13" key="2">
    <citation type="journal article" date="2021" name="J. Hered.">
        <title>Feather Gene Expression Elucidates the Developmental Basis of Plumage Iridescence in African Starlings.</title>
        <authorList>
            <person name="Rubenstein D.R."/>
            <person name="Corvelo A."/>
            <person name="MacManes M.D."/>
            <person name="Maia R."/>
            <person name="Narzisi G."/>
            <person name="Rousaki A."/>
            <person name="Vandenabeele P."/>
            <person name="Shawkey M.D."/>
            <person name="Solomon J."/>
        </authorList>
    </citation>
    <scope>NUCLEOTIDE SEQUENCE [LARGE SCALE GENOMIC DNA]</scope>
    <source>
        <strain evidence="12">SS15</strain>
    </source>
</reference>
<dbReference type="FunFam" id="1.10.150.50:FF:000018">
    <property type="entry name" value="Polycomb protein scmh1 isoform 4"/>
    <property type="match status" value="1"/>
</dbReference>
<dbReference type="Pfam" id="PF12140">
    <property type="entry name" value="SLED"/>
    <property type="match status" value="1"/>
</dbReference>
<keyword evidence="13" id="KW-1185">Reference proteome</keyword>
<dbReference type="EMBL" id="JADDUC020000002">
    <property type="protein sequence ID" value="KAI1241578.1"/>
    <property type="molecule type" value="Genomic_DNA"/>
</dbReference>
<evidence type="ECO:0000259" key="10">
    <source>
        <dbReference type="SMART" id="SM00454"/>
    </source>
</evidence>
<evidence type="ECO:0000313" key="13">
    <source>
        <dbReference type="Proteomes" id="UP000618051"/>
    </source>
</evidence>
<evidence type="ECO:0000256" key="8">
    <source>
        <dbReference type="PROSITE-ProRule" id="PRU00459"/>
    </source>
</evidence>
<feature type="repeat" description="MBT" evidence="8">
    <location>
        <begin position="218"/>
        <end position="319"/>
    </location>
</feature>
<dbReference type="SMART" id="SM00561">
    <property type="entry name" value="MBT"/>
    <property type="match status" value="2"/>
</dbReference>
<dbReference type="InterPro" id="IPR050548">
    <property type="entry name" value="PcG_chromatin_remod_factors"/>
</dbReference>
<dbReference type="InterPro" id="IPR047531">
    <property type="entry name" value="SAM_Scm-like"/>
</dbReference>
<dbReference type="OrthoDB" id="5912862at2759"/>
<evidence type="ECO:0000313" key="12">
    <source>
        <dbReference type="EMBL" id="KAI1241578.1"/>
    </source>
</evidence>
<dbReference type="GO" id="GO:0042393">
    <property type="term" value="F:histone binding"/>
    <property type="evidence" value="ECO:0007669"/>
    <property type="project" value="TreeGrafter"/>
</dbReference>
<feature type="compositionally biased region" description="Basic and acidic residues" evidence="9">
    <location>
        <begin position="81"/>
        <end position="98"/>
    </location>
</feature>
<dbReference type="CDD" id="cd09578">
    <property type="entry name" value="SAM_Scm"/>
    <property type="match status" value="1"/>
</dbReference>
<feature type="compositionally biased region" description="Basic and acidic residues" evidence="9">
    <location>
        <begin position="561"/>
        <end position="570"/>
    </location>
</feature>
<feature type="non-terminal residue" evidence="11">
    <location>
        <position position="1"/>
    </location>
</feature>
<dbReference type="InterPro" id="IPR001660">
    <property type="entry name" value="SAM"/>
</dbReference>
<dbReference type="SMART" id="SM00454">
    <property type="entry name" value="SAM"/>
    <property type="match status" value="1"/>
</dbReference>
<dbReference type="AlphaFoldDB" id="A0A835P039"/>
<gene>
    <name evidence="12" type="ORF">IHE44_0005056</name>
    <name evidence="11" type="ORF">IHE44_005621</name>
</gene>
<dbReference type="PANTHER" id="PTHR12247:SF84">
    <property type="entry name" value="SEX COMB ON MIDLEG-LIKE PROTEIN 2"/>
    <property type="match status" value="1"/>
</dbReference>
<dbReference type="Pfam" id="PF00536">
    <property type="entry name" value="SAM_1"/>
    <property type="match status" value="1"/>
</dbReference>
<evidence type="ECO:0000256" key="5">
    <source>
        <dbReference type="ARBA" id="ARBA00023015"/>
    </source>
</evidence>
<sequence length="744" mass="82409">ETVVLKGRINWSFNFSLFIVRGEITEVLPWGEQQRKDGAQCHPLVALDRVMGRLWMATPCWATPKNALASAMLWPKEHHILPSTEPHSKNIKKEKDGKNQQANNPALKSEQFNWDDYLKETESVAAPLHCFRQSRIPPTNDFKVGMKLEARDPRNVTSVCIATVIGITGARLRLRLDGSDNKNDFWRLVDSSDIQPIGTCEKKGGMLQPPLGFQMNASSWPMFLLRTLNGAEMAPAAFFKKEPPKPVPNCFKVGMKLEAIDRKNPYLICPATIGDVKGDEVFVTFDGWRGAFDYWCRCDSRDIFPVGWCSLTGDALQPPGNNGKGGVLSKSFVFHCITKKKILPEQLTPTSPSPQSSPEGENGTMQILKDGISLSGATAAVISTVCVYVNKHGNSGPHLDKKKVQQLPDHFGPGPVNVVLQQAVQACVDCAYQAKTVFGFLKSGHHGGEMITASFDGEKHAINLPSVNSASFVLRFLEKLCHSLQCDNLFSSQPFSPYMGCAHSPMEYDRNKPAKEEIPENRSAKRYPQDSPPYTAPLSPKLPRNDAHPSEAETLPIEENSTSKEHRFSEDSMDSALNSVNSSNPSCRNSTEYRASGNAAYYRTSHQPATATSNSAPVLRRLSLSSAGSSAYHEVTSDTSFYNTFVLKAASSTTGPDLNSLKREPSRMLNKDPSTWSIEEVVHFVKEADPRALAPHAELFRRHEIDGKALLLLRSDMIMKYMGLKLGPALKLCYHIERLKQGKF</sequence>
<feature type="repeat" description="MBT" evidence="8">
    <location>
        <begin position="112"/>
        <end position="210"/>
    </location>
</feature>
<dbReference type="Gene3D" id="2.30.30.140">
    <property type="match status" value="2"/>
</dbReference>
<protein>
    <submittedName>
        <fullName evidence="11">Sex comb on midleg-like protein 2</fullName>
    </submittedName>
</protein>
<accession>A0A835P039</accession>
<evidence type="ECO:0000256" key="4">
    <source>
        <dbReference type="ARBA" id="ARBA00022737"/>
    </source>
</evidence>
<evidence type="ECO:0000256" key="3">
    <source>
        <dbReference type="ARBA" id="ARBA00022491"/>
    </source>
</evidence>
<dbReference type="SUPFAM" id="SSF63748">
    <property type="entry name" value="Tudor/PWWP/MBT"/>
    <property type="match status" value="2"/>
</dbReference>
<comment type="similarity">
    <text evidence="2">Belongs to the SCM family.</text>
</comment>
<evidence type="ECO:0000256" key="1">
    <source>
        <dbReference type="ARBA" id="ARBA00004123"/>
    </source>
</evidence>
<comment type="caution">
    <text evidence="11">The sequence shown here is derived from an EMBL/GenBank/DDBJ whole genome shotgun (WGS) entry which is preliminary data.</text>
</comment>
<dbReference type="FunFam" id="2.30.30.140:FF:000016">
    <property type="entry name" value="polycomb protein SCMH1 isoform X1"/>
    <property type="match status" value="1"/>
</dbReference>
<dbReference type="InterPro" id="IPR004092">
    <property type="entry name" value="Mbt"/>
</dbReference>
<evidence type="ECO:0000256" key="6">
    <source>
        <dbReference type="ARBA" id="ARBA00023163"/>
    </source>
</evidence>
<keyword evidence="3" id="KW-0678">Repressor</keyword>
<dbReference type="Gene3D" id="1.10.150.50">
    <property type="entry name" value="Transcription Factor, Ets-1"/>
    <property type="match status" value="1"/>
</dbReference>
<dbReference type="GO" id="GO:0005634">
    <property type="term" value="C:nucleus"/>
    <property type="evidence" value="ECO:0007669"/>
    <property type="project" value="UniProtKB-SubCell"/>
</dbReference>
<dbReference type="EMBL" id="JADDUC010000022">
    <property type="protein sequence ID" value="KAG0125244.1"/>
    <property type="molecule type" value="Genomic_DNA"/>
</dbReference>
<feature type="region of interest" description="Disordered" evidence="9">
    <location>
        <begin position="515"/>
        <end position="590"/>
    </location>
</feature>